<keyword evidence="10" id="KW-0325">Glycoprotein</keyword>
<evidence type="ECO:0000256" key="2">
    <source>
        <dbReference type="ARBA" id="ARBA00012202"/>
    </source>
</evidence>
<dbReference type="GO" id="GO:0004016">
    <property type="term" value="F:adenylate cyclase activity"/>
    <property type="evidence" value="ECO:0007669"/>
    <property type="project" value="TreeGrafter"/>
</dbReference>
<evidence type="ECO:0000259" key="16">
    <source>
        <dbReference type="PROSITE" id="PS50011"/>
    </source>
</evidence>
<evidence type="ECO:0000256" key="1">
    <source>
        <dbReference type="ARBA" id="ARBA00004479"/>
    </source>
</evidence>
<dbReference type="SUPFAM" id="SSF55073">
    <property type="entry name" value="Nucleotide cyclase"/>
    <property type="match status" value="1"/>
</dbReference>
<keyword evidence="7" id="KW-0342">GTP-binding</keyword>
<keyword evidence="4" id="KW-0732">Signal</keyword>
<reference evidence="18 19" key="1">
    <citation type="submission" date="2024-04" db="EMBL/GenBank/DDBJ databases">
        <authorList>
            <consortium name="Genoscope - CEA"/>
            <person name="William W."/>
        </authorList>
    </citation>
    <scope>NUCLEOTIDE SEQUENCE [LARGE SCALE GENOMIC DNA]</scope>
</reference>
<evidence type="ECO:0000256" key="4">
    <source>
        <dbReference type="ARBA" id="ARBA00022729"/>
    </source>
</evidence>
<dbReference type="Gene3D" id="6.10.250.780">
    <property type="match status" value="1"/>
</dbReference>
<feature type="domain" description="Guanylate cyclase" evidence="17">
    <location>
        <begin position="231"/>
        <end position="361"/>
    </location>
</feature>
<evidence type="ECO:0000256" key="12">
    <source>
        <dbReference type="ARBA" id="ARBA00023293"/>
    </source>
</evidence>
<dbReference type="Gene3D" id="3.30.70.1230">
    <property type="entry name" value="Nucleotide cyclase"/>
    <property type="match status" value="1"/>
</dbReference>
<accession>A0AAV2I6J5</accession>
<keyword evidence="15" id="KW-0175">Coiled coil</keyword>
<comment type="catalytic activity">
    <reaction evidence="14">
        <text>GTP = 3',5'-cyclic GMP + diphosphate</text>
        <dbReference type="Rhea" id="RHEA:13665"/>
        <dbReference type="ChEBI" id="CHEBI:33019"/>
        <dbReference type="ChEBI" id="CHEBI:37565"/>
        <dbReference type="ChEBI" id="CHEBI:57746"/>
        <dbReference type="EC" id="4.6.1.2"/>
    </reaction>
</comment>
<dbReference type="InterPro" id="IPR011645">
    <property type="entry name" value="HNOB_dom_associated"/>
</dbReference>
<evidence type="ECO:0000256" key="7">
    <source>
        <dbReference type="ARBA" id="ARBA00023134"/>
    </source>
</evidence>
<dbReference type="Pfam" id="PF07714">
    <property type="entry name" value="PK_Tyr_Ser-Thr"/>
    <property type="match status" value="1"/>
</dbReference>
<keyword evidence="11 13" id="KW-0456">Lyase</keyword>
<evidence type="ECO:0000256" key="9">
    <source>
        <dbReference type="ARBA" id="ARBA00023170"/>
    </source>
</evidence>
<dbReference type="AlphaFoldDB" id="A0AAV2I6J5"/>
<dbReference type="GO" id="GO:0001653">
    <property type="term" value="F:peptide receptor activity"/>
    <property type="evidence" value="ECO:0007669"/>
    <property type="project" value="TreeGrafter"/>
</dbReference>
<dbReference type="InterPro" id="IPR011009">
    <property type="entry name" value="Kinase-like_dom_sf"/>
</dbReference>
<dbReference type="PROSITE" id="PS50011">
    <property type="entry name" value="PROTEIN_KINASE_DOM"/>
    <property type="match status" value="1"/>
</dbReference>
<gene>
    <name evidence="18" type="ORF">GSLYS_00014784001</name>
</gene>
<dbReference type="InterPro" id="IPR050401">
    <property type="entry name" value="Cyclic_nucleotide_synthase"/>
</dbReference>
<dbReference type="Gene3D" id="1.10.510.10">
    <property type="entry name" value="Transferase(Phosphotransferase) domain 1"/>
    <property type="match status" value="1"/>
</dbReference>
<dbReference type="EC" id="4.6.1.2" evidence="2 14"/>
<feature type="non-terminal residue" evidence="18">
    <location>
        <position position="1"/>
    </location>
</feature>
<dbReference type="CDD" id="cd07302">
    <property type="entry name" value="CHD"/>
    <property type="match status" value="1"/>
</dbReference>
<dbReference type="PANTHER" id="PTHR11920">
    <property type="entry name" value="GUANYLYL CYCLASE"/>
    <property type="match status" value="1"/>
</dbReference>
<organism evidence="18 19">
    <name type="scientific">Lymnaea stagnalis</name>
    <name type="common">Great pond snail</name>
    <name type="synonym">Helix stagnalis</name>
    <dbReference type="NCBI Taxonomy" id="6523"/>
    <lineage>
        <taxon>Eukaryota</taxon>
        <taxon>Metazoa</taxon>
        <taxon>Spiralia</taxon>
        <taxon>Lophotrochozoa</taxon>
        <taxon>Mollusca</taxon>
        <taxon>Gastropoda</taxon>
        <taxon>Heterobranchia</taxon>
        <taxon>Euthyneura</taxon>
        <taxon>Panpulmonata</taxon>
        <taxon>Hygrophila</taxon>
        <taxon>Lymnaeoidea</taxon>
        <taxon>Lymnaeidae</taxon>
        <taxon>Lymnaea</taxon>
    </lineage>
</organism>
<dbReference type="GO" id="GO:0004383">
    <property type="term" value="F:guanylate cyclase activity"/>
    <property type="evidence" value="ECO:0007669"/>
    <property type="project" value="UniProtKB-EC"/>
</dbReference>
<dbReference type="EMBL" id="CAXITT010000417">
    <property type="protein sequence ID" value="CAL1541142.1"/>
    <property type="molecule type" value="Genomic_DNA"/>
</dbReference>
<dbReference type="InterPro" id="IPR018297">
    <property type="entry name" value="A/G_cyclase_CS"/>
</dbReference>
<dbReference type="InterPro" id="IPR001054">
    <property type="entry name" value="A/G_cyclase"/>
</dbReference>
<keyword evidence="8" id="KW-0472">Membrane</keyword>
<evidence type="ECO:0000256" key="15">
    <source>
        <dbReference type="SAM" id="Coils"/>
    </source>
</evidence>
<evidence type="ECO:0000256" key="13">
    <source>
        <dbReference type="RuleBase" id="RU000405"/>
    </source>
</evidence>
<dbReference type="PROSITE" id="PS50125">
    <property type="entry name" value="GUANYLATE_CYCLASE_2"/>
    <property type="match status" value="1"/>
</dbReference>
<dbReference type="PANTHER" id="PTHR11920:SF274">
    <property type="entry name" value="GUANYLATE CYCLASE"/>
    <property type="match status" value="1"/>
</dbReference>
<comment type="subcellular location">
    <subcellularLocation>
        <location evidence="1">Membrane</location>
        <topology evidence="1">Single-pass type I membrane protein</topology>
    </subcellularLocation>
</comment>
<evidence type="ECO:0000256" key="10">
    <source>
        <dbReference type="ARBA" id="ARBA00023180"/>
    </source>
</evidence>
<keyword evidence="6" id="KW-1133">Transmembrane helix</keyword>
<dbReference type="InterPro" id="IPR001245">
    <property type="entry name" value="Ser-Thr/Tyr_kinase_cat_dom"/>
</dbReference>
<proteinExistence type="inferred from homology"/>
<dbReference type="InterPro" id="IPR029787">
    <property type="entry name" value="Nucleotide_cyclase"/>
</dbReference>
<comment type="caution">
    <text evidence="18">The sequence shown here is derived from an EMBL/GenBank/DDBJ whole genome shotgun (WGS) entry which is preliminary data.</text>
</comment>
<keyword evidence="3" id="KW-0812">Transmembrane</keyword>
<dbReference type="GO" id="GO:0004672">
    <property type="term" value="F:protein kinase activity"/>
    <property type="evidence" value="ECO:0007669"/>
    <property type="project" value="InterPro"/>
</dbReference>
<dbReference type="FunFam" id="3.30.70.1230:FF:000004">
    <property type="entry name" value="Guanylate cyclase"/>
    <property type="match status" value="1"/>
</dbReference>
<keyword evidence="5" id="KW-0547">Nucleotide-binding</keyword>
<dbReference type="GO" id="GO:0035556">
    <property type="term" value="P:intracellular signal transduction"/>
    <property type="evidence" value="ECO:0007669"/>
    <property type="project" value="InterPro"/>
</dbReference>
<evidence type="ECO:0000259" key="17">
    <source>
        <dbReference type="PROSITE" id="PS50125"/>
    </source>
</evidence>
<feature type="domain" description="Protein kinase" evidence="16">
    <location>
        <begin position="1"/>
        <end position="158"/>
    </location>
</feature>
<evidence type="ECO:0000256" key="6">
    <source>
        <dbReference type="ARBA" id="ARBA00022989"/>
    </source>
</evidence>
<dbReference type="GO" id="GO:0007168">
    <property type="term" value="P:receptor guanylyl cyclase signaling pathway"/>
    <property type="evidence" value="ECO:0007669"/>
    <property type="project" value="TreeGrafter"/>
</dbReference>
<evidence type="ECO:0000256" key="8">
    <source>
        <dbReference type="ARBA" id="ARBA00023136"/>
    </source>
</evidence>
<dbReference type="GO" id="GO:0005886">
    <property type="term" value="C:plasma membrane"/>
    <property type="evidence" value="ECO:0007669"/>
    <property type="project" value="TreeGrafter"/>
</dbReference>
<evidence type="ECO:0000313" key="19">
    <source>
        <dbReference type="Proteomes" id="UP001497497"/>
    </source>
</evidence>
<evidence type="ECO:0000256" key="5">
    <source>
        <dbReference type="ARBA" id="ARBA00022741"/>
    </source>
</evidence>
<dbReference type="Proteomes" id="UP001497497">
    <property type="component" value="Unassembled WGS sequence"/>
</dbReference>
<dbReference type="GO" id="GO:0005525">
    <property type="term" value="F:GTP binding"/>
    <property type="evidence" value="ECO:0007669"/>
    <property type="project" value="UniProtKB-KW"/>
</dbReference>
<evidence type="ECO:0000313" key="18">
    <source>
        <dbReference type="EMBL" id="CAL1541142.1"/>
    </source>
</evidence>
<keyword evidence="12 14" id="KW-0141">cGMP biosynthesis</keyword>
<evidence type="ECO:0000256" key="3">
    <source>
        <dbReference type="ARBA" id="ARBA00022692"/>
    </source>
</evidence>
<name>A0AAV2I6J5_LYMST</name>
<evidence type="ECO:0000256" key="14">
    <source>
        <dbReference type="RuleBase" id="RU003431"/>
    </source>
</evidence>
<keyword evidence="9" id="KW-0675">Receptor</keyword>
<dbReference type="InterPro" id="IPR000719">
    <property type="entry name" value="Prot_kinase_dom"/>
</dbReference>
<sequence>ITYIHKHPIRVHGRLTSEVCMIDSRFSVKVGHYGLPTIYDTVKLEGKEPSSEKDNFWVAPERLRYGGSATQEGDVYSLAIIISEILTREEPYSHDNDFLTTQEVLDKIVLEQDPPFRPAVTAPPDLIPLEALMKQCWDQVPQKRPSLSKISGVLQGLMMKINKSGSLLDNLLQRLEKYSSNLEKIVDEKVDELKQEKQKSEELLRQMLPIPVADRLKSGLTVEPEFYDCVTIYFSDIVGFTTICSELKPVQIINLLNDLYSCFDGIIGHYEVYKVETIGDAYMVVSGLPNRNGNEHARQIARMSLALLNAVSTFTPIETSEDRLKLRIGLHSGPVCAGVVGLKMPRYCLFGDAVNTASRMESNGVELKIHMSSSTADILKTFGKFIYTRRGAVDIKGKGIMETYWLLGEED</sequence>
<evidence type="ECO:0000256" key="11">
    <source>
        <dbReference type="ARBA" id="ARBA00023239"/>
    </source>
</evidence>
<keyword evidence="19" id="KW-1185">Reference proteome</keyword>
<feature type="coiled-coil region" evidence="15">
    <location>
        <begin position="168"/>
        <end position="206"/>
    </location>
</feature>
<dbReference type="SMART" id="SM00044">
    <property type="entry name" value="CYCc"/>
    <property type="match status" value="1"/>
</dbReference>
<dbReference type="PROSITE" id="PS00452">
    <property type="entry name" value="GUANYLATE_CYCLASE_1"/>
    <property type="match status" value="1"/>
</dbReference>
<comment type="similarity">
    <text evidence="13">Belongs to the adenylyl cyclase class-4/guanylyl cyclase family.</text>
</comment>
<protein>
    <recommendedName>
        <fullName evidence="2 14">Guanylate cyclase</fullName>
        <ecNumber evidence="2 14">4.6.1.2</ecNumber>
    </recommendedName>
</protein>
<dbReference type="Pfam" id="PF00211">
    <property type="entry name" value="Guanylate_cyc"/>
    <property type="match status" value="1"/>
</dbReference>
<dbReference type="Pfam" id="PF07701">
    <property type="entry name" value="HNOBA"/>
    <property type="match status" value="1"/>
</dbReference>
<dbReference type="GO" id="GO:0005524">
    <property type="term" value="F:ATP binding"/>
    <property type="evidence" value="ECO:0007669"/>
    <property type="project" value="InterPro"/>
</dbReference>
<dbReference type="SUPFAM" id="SSF56112">
    <property type="entry name" value="Protein kinase-like (PK-like)"/>
    <property type="match status" value="1"/>
</dbReference>